<evidence type="ECO:0000313" key="2">
    <source>
        <dbReference type="EMBL" id="MBB5997394.1"/>
    </source>
</evidence>
<evidence type="ECO:0000259" key="1">
    <source>
        <dbReference type="Pfam" id="PF21806"/>
    </source>
</evidence>
<accession>A0A841E4M4</accession>
<organism evidence="2 3">
    <name type="scientific">Streptomonospora salina</name>
    <dbReference type="NCBI Taxonomy" id="104205"/>
    <lineage>
        <taxon>Bacteria</taxon>
        <taxon>Bacillati</taxon>
        <taxon>Actinomycetota</taxon>
        <taxon>Actinomycetes</taxon>
        <taxon>Streptosporangiales</taxon>
        <taxon>Nocardiopsidaceae</taxon>
        <taxon>Streptomonospora</taxon>
    </lineage>
</organism>
<reference evidence="2 3" key="1">
    <citation type="submission" date="2020-08" db="EMBL/GenBank/DDBJ databases">
        <title>Sequencing the genomes of 1000 actinobacteria strains.</title>
        <authorList>
            <person name="Klenk H.-P."/>
        </authorList>
    </citation>
    <scope>NUCLEOTIDE SEQUENCE [LARGE SCALE GENOMIC DNA]</scope>
    <source>
        <strain evidence="2 3">DSM 44593</strain>
    </source>
</reference>
<feature type="domain" description="DUF6879" evidence="1">
    <location>
        <begin position="38"/>
        <end position="194"/>
    </location>
</feature>
<evidence type="ECO:0000313" key="3">
    <source>
        <dbReference type="Proteomes" id="UP000578077"/>
    </source>
</evidence>
<protein>
    <recommendedName>
        <fullName evidence="1">DUF6879 domain-containing protein</fullName>
    </recommendedName>
</protein>
<dbReference type="Pfam" id="PF21806">
    <property type="entry name" value="DUF6879"/>
    <property type="match status" value="1"/>
</dbReference>
<dbReference type="EMBL" id="JACHLY010000001">
    <property type="protein sequence ID" value="MBB5997394.1"/>
    <property type="molecule type" value="Genomic_DNA"/>
</dbReference>
<proteinExistence type="predicted"/>
<name>A0A841E4M4_9ACTN</name>
<gene>
    <name evidence="2" type="ORF">HNR25_001145</name>
</gene>
<dbReference type="RefSeq" id="WP_184633673.1">
    <property type="nucleotide sequence ID" value="NZ_BAABKT010000004.1"/>
</dbReference>
<dbReference type="AlphaFoldDB" id="A0A841E4M4"/>
<dbReference type="Proteomes" id="UP000578077">
    <property type="component" value="Unassembled WGS sequence"/>
</dbReference>
<keyword evidence="3" id="KW-1185">Reference proteome</keyword>
<dbReference type="InterPro" id="IPR049244">
    <property type="entry name" value="DUF6879"/>
</dbReference>
<comment type="caution">
    <text evidence="2">The sequence shown here is derived from an EMBL/GenBank/DDBJ whole genome shotgun (WGS) entry which is preliminary data.</text>
</comment>
<sequence length="212" mass="24210">MSHSIFDRIRAADGTVLDRPTFHADSDRAEEKLDGGVIWKLERAQYFNELDDPAWDAFVADDWARALGIFAGERDWIRADVARYSHQGLVFRRLRIVEEPPTPYVQWESHSHRIFVECGHSIRALDAAEVAYLESSAALPELMVYGEQVLYQVRYDETWTPIGAKRVDDAELVANAAEALAGLWKRGEPFRDYFRREIAPLPPPEGGHQETV</sequence>